<feature type="transmembrane region" description="Helical" evidence="5">
    <location>
        <begin position="252"/>
        <end position="274"/>
    </location>
</feature>
<feature type="transmembrane region" description="Helical" evidence="5">
    <location>
        <begin position="7"/>
        <end position="27"/>
    </location>
</feature>
<feature type="transmembrane region" description="Helical" evidence="5">
    <location>
        <begin position="100"/>
        <end position="121"/>
    </location>
</feature>
<evidence type="ECO:0000259" key="6">
    <source>
        <dbReference type="PROSITE" id="PS50850"/>
    </source>
</evidence>
<dbReference type="RefSeq" id="WP_215792361.1">
    <property type="nucleotide sequence ID" value="NZ_JAHKKG010000010.1"/>
</dbReference>
<accession>A0ABS5YXR0</accession>
<dbReference type="InterPro" id="IPR036259">
    <property type="entry name" value="MFS_trans_sf"/>
</dbReference>
<name>A0ABS5YXR0_9ACTN</name>
<proteinExistence type="predicted"/>
<feature type="transmembrane region" description="Helical" evidence="5">
    <location>
        <begin position="166"/>
        <end position="186"/>
    </location>
</feature>
<dbReference type="PANTHER" id="PTHR11360:SF290">
    <property type="entry name" value="MONOCARBOXYLATE MFS PERMEASE"/>
    <property type="match status" value="1"/>
</dbReference>
<reference evidence="7 8" key="1">
    <citation type="submission" date="2021-06" db="EMBL/GenBank/DDBJ databases">
        <title>Actinoplanes lichenicola sp. nov., and Actinoplanes ovalisporus sp. nov., isolated from lichen in Thailand.</title>
        <authorList>
            <person name="Saeng-In P."/>
            <person name="Kanchanasin P."/>
            <person name="Yuki M."/>
            <person name="Kudo T."/>
            <person name="Ohkuma M."/>
            <person name="Phongsopitanun W."/>
            <person name="Tanasupawat S."/>
        </authorList>
    </citation>
    <scope>NUCLEOTIDE SEQUENCE [LARGE SCALE GENOMIC DNA]</scope>
    <source>
        <strain evidence="7 8">NBRC 110975</strain>
    </source>
</reference>
<comment type="caution">
    <text evidence="7">The sequence shown here is derived from an EMBL/GenBank/DDBJ whole genome shotgun (WGS) entry which is preliminary data.</text>
</comment>
<protein>
    <submittedName>
        <fullName evidence="7">MFS transporter</fullName>
    </submittedName>
</protein>
<feature type="transmembrane region" description="Helical" evidence="5">
    <location>
        <begin position="47"/>
        <end position="69"/>
    </location>
</feature>
<evidence type="ECO:0000256" key="5">
    <source>
        <dbReference type="SAM" id="Phobius"/>
    </source>
</evidence>
<evidence type="ECO:0000256" key="3">
    <source>
        <dbReference type="ARBA" id="ARBA00022989"/>
    </source>
</evidence>
<feature type="transmembrane region" description="Helical" evidence="5">
    <location>
        <begin position="338"/>
        <end position="361"/>
    </location>
</feature>
<dbReference type="Gene3D" id="1.20.1250.20">
    <property type="entry name" value="MFS general substrate transporter like domains"/>
    <property type="match status" value="1"/>
</dbReference>
<gene>
    <name evidence="7" type="ORF">KOI35_31860</name>
</gene>
<dbReference type="InterPro" id="IPR011701">
    <property type="entry name" value="MFS"/>
</dbReference>
<sequence>MSRPRSPWWVVVGGGVAAAFGPQMYLASLGLFVDPISAETGFSRTTVTAAASVAALGMAIGLLAVARIVDRFAARYLLIPGFVLFAGSMALIGLMPPVALAYLLPCFFVGFFGAATMVPASRAVVSWFDNNRALAVGVVTGLIGLGAALAPLLAGALIDAVGWRSAYGIMALISVVVPVTMVTLFVRARAERHMRGRLVEQELPGRSFAEAIRTRQFWGIAVGLGLVGVVVTGLQVHLVPMMTDRGLSDDQAASLLVIFGLASLVGRVAGGLLIDRVHGTVVGPIVMLAPILGLFFLDLPYAGAAAAVGFIGVAFGIEGDLLALLITRYLGMRSFGRLVGSVQAAFVLGSAFGPLLLGLGYDSLGSYDPVLPVLMGFLAIGAVLIATLGPYVYPPVHGFDRLAARDELAASAALRDSPPRLLQ</sequence>
<dbReference type="SUPFAM" id="SSF103473">
    <property type="entry name" value="MFS general substrate transporter"/>
    <property type="match status" value="1"/>
</dbReference>
<feature type="transmembrane region" description="Helical" evidence="5">
    <location>
        <begin position="217"/>
        <end position="240"/>
    </location>
</feature>
<feature type="domain" description="Major facilitator superfamily (MFS) profile" evidence="6">
    <location>
        <begin position="7"/>
        <end position="393"/>
    </location>
</feature>
<dbReference type="Pfam" id="PF07690">
    <property type="entry name" value="MFS_1"/>
    <property type="match status" value="1"/>
</dbReference>
<dbReference type="PANTHER" id="PTHR11360">
    <property type="entry name" value="MONOCARBOXYLATE TRANSPORTER"/>
    <property type="match status" value="1"/>
</dbReference>
<feature type="transmembrane region" description="Helical" evidence="5">
    <location>
        <begin position="303"/>
        <end position="326"/>
    </location>
</feature>
<evidence type="ECO:0000313" key="7">
    <source>
        <dbReference type="EMBL" id="MBU2668116.1"/>
    </source>
</evidence>
<feature type="transmembrane region" description="Helical" evidence="5">
    <location>
        <begin position="76"/>
        <end position="94"/>
    </location>
</feature>
<comment type="subcellular location">
    <subcellularLocation>
        <location evidence="1">Cell membrane</location>
        <topology evidence="1">Multi-pass membrane protein</topology>
    </subcellularLocation>
</comment>
<keyword evidence="3 5" id="KW-1133">Transmembrane helix</keyword>
<dbReference type="EMBL" id="JAHKKG010000010">
    <property type="protein sequence ID" value="MBU2668116.1"/>
    <property type="molecule type" value="Genomic_DNA"/>
</dbReference>
<evidence type="ECO:0000256" key="1">
    <source>
        <dbReference type="ARBA" id="ARBA00004651"/>
    </source>
</evidence>
<dbReference type="PROSITE" id="PS50850">
    <property type="entry name" value="MFS"/>
    <property type="match status" value="1"/>
</dbReference>
<dbReference type="InterPro" id="IPR050327">
    <property type="entry name" value="Proton-linked_MCT"/>
</dbReference>
<keyword evidence="4 5" id="KW-0472">Membrane</keyword>
<feature type="transmembrane region" description="Helical" evidence="5">
    <location>
        <begin position="281"/>
        <end position="297"/>
    </location>
</feature>
<feature type="transmembrane region" description="Helical" evidence="5">
    <location>
        <begin position="133"/>
        <end position="154"/>
    </location>
</feature>
<evidence type="ECO:0000256" key="4">
    <source>
        <dbReference type="ARBA" id="ARBA00023136"/>
    </source>
</evidence>
<dbReference type="InterPro" id="IPR020846">
    <property type="entry name" value="MFS_dom"/>
</dbReference>
<organism evidence="7 8">
    <name type="scientific">Paractinoplanes bogorensis</name>
    <dbReference type="NCBI Taxonomy" id="1610840"/>
    <lineage>
        <taxon>Bacteria</taxon>
        <taxon>Bacillati</taxon>
        <taxon>Actinomycetota</taxon>
        <taxon>Actinomycetes</taxon>
        <taxon>Micromonosporales</taxon>
        <taxon>Micromonosporaceae</taxon>
        <taxon>Paractinoplanes</taxon>
    </lineage>
</organism>
<evidence type="ECO:0000313" key="8">
    <source>
        <dbReference type="Proteomes" id="UP001519654"/>
    </source>
</evidence>
<keyword evidence="8" id="KW-1185">Reference proteome</keyword>
<dbReference type="Proteomes" id="UP001519654">
    <property type="component" value="Unassembled WGS sequence"/>
</dbReference>
<evidence type="ECO:0000256" key="2">
    <source>
        <dbReference type="ARBA" id="ARBA00022692"/>
    </source>
</evidence>
<keyword evidence="2 5" id="KW-0812">Transmembrane</keyword>
<feature type="transmembrane region" description="Helical" evidence="5">
    <location>
        <begin position="373"/>
        <end position="393"/>
    </location>
</feature>